<evidence type="ECO:0000256" key="9">
    <source>
        <dbReference type="SAM" id="MobiDB-lite"/>
    </source>
</evidence>
<dbReference type="Gene3D" id="3.30.460.10">
    <property type="entry name" value="Beta Polymerase, domain 2"/>
    <property type="match status" value="1"/>
</dbReference>
<evidence type="ECO:0000313" key="12">
    <source>
        <dbReference type="Proteomes" id="UP001595965"/>
    </source>
</evidence>
<dbReference type="PANTHER" id="PTHR46173">
    <property type="entry name" value="CCA TRNA NUCLEOTIDYLTRANSFERASE 1, MITOCHONDRIAL"/>
    <property type="match status" value="1"/>
</dbReference>
<dbReference type="SUPFAM" id="SSF81301">
    <property type="entry name" value="Nucleotidyltransferase"/>
    <property type="match status" value="1"/>
</dbReference>
<organism evidence="11 12">
    <name type="scientific">Citricoccus alkalitolerans</name>
    <dbReference type="NCBI Taxonomy" id="246603"/>
    <lineage>
        <taxon>Bacteria</taxon>
        <taxon>Bacillati</taxon>
        <taxon>Actinomycetota</taxon>
        <taxon>Actinomycetes</taxon>
        <taxon>Micrococcales</taxon>
        <taxon>Micrococcaceae</taxon>
        <taxon>Citricoccus</taxon>
    </lineage>
</organism>
<keyword evidence="7" id="KW-0460">Magnesium</keyword>
<name>A0ABV8XWE0_9MICC</name>
<dbReference type="CDD" id="cd05398">
    <property type="entry name" value="NT_ClassII-CCAase"/>
    <property type="match status" value="1"/>
</dbReference>
<evidence type="ECO:0000256" key="4">
    <source>
        <dbReference type="ARBA" id="ARBA00022695"/>
    </source>
</evidence>
<protein>
    <submittedName>
        <fullName evidence="11">HD domain-containing protein</fullName>
    </submittedName>
</protein>
<evidence type="ECO:0000313" key="11">
    <source>
        <dbReference type="EMBL" id="MFC4429191.1"/>
    </source>
</evidence>
<feature type="compositionally biased region" description="Pro residues" evidence="9">
    <location>
        <begin position="1"/>
        <end position="12"/>
    </location>
</feature>
<dbReference type="InterPro" id="IPR003607">
    <property type="entry name" value="HD/PDEase_dom"/>
</dbReference>
<evidence type="ECO:0000256" key="7">
    <source>
        <dbReference type="ARBA" id="ARBA00022842"/>
    </source>
</evidence>
<dbReference type="Gene3D" id="1.10.3090.10">
    <property type="entry name" value="cca-adding enzyme, domain 2"/>
    <property type="match status" value="2"/>
</dbReference>
<dbReference type="InterPro" id="IPR006674">
    <property type="entry name" value="HD_domain"/>
</dbReference>
<dbReference type="NCBIfam" id="TIGR00277">
    <property type="entry name" value="HDIG"/>
    <property type="match status" value="1"/>
</dbReference>
<dbReference type="Proteomes" id="UP001595965">
    <property type="component" value="Unassembled WGS sequence"/>
</dbReference>
<keyword evidence="12" id="KW-1185">Reference proteome</keyword>
<comment type="caution">
    <text evidence="11">The sequence shown here is derived from an EMBL/GenBank/DDBJ whole genome shotgun (WGS) entry which is preliminary data.</text>
</comment>
<evidence type="ECO:0000256" key="6">
    <source>
        <dbReference type="ARBA" id="ARBA00022741"/>
    </source>
</evidence>
<keyword evidence="6" id="KW-0547">Nucleotide-binding</keyword>
<dbReference type="Pfam" id="PF01966">
    <property type="entry name" value="HD"/>
    <property type="match status" value="1"/>
</dbReference>
<dbReference type="Pfam" id="PF01743">
    <property type="entry name" value="PolyA_pol"/>
    <property type="match status" value="1"/>
</dbReference>
<evidence type="ECO:0000256" key="3">
    <source>
        <dbReference type="ARBA" id="ARBA00022694"/>
    </source>
</evidence>
<dbReference type="RefSeq" id="WP_344228800.1">
    <property type="nucleotide sequence ID" value="NZ_BAAALH010000002.1"/>
</dbReference>
<dbReference type="PANTHER" id="PTHR46173:SF1">
    <property type="entry name" value="CCA TRNA NUCLEOTIDYLTRANSFERASE 1, MITOCHONDRIAL"/>
    <property type="match status" value="1"/>
</dbReference>
<dbReference type="CDD" id="cd00077">
    <property type="entry name" value="HDc"/>
    <property type="match status" value="1"/>
</dbReference>
<evidence type="ECO:0000256" key="2">
    <source>
        <dbReference type="ARBA" id="ARBA00022679"/>
    </source>
</evidence>
<dbReference type="SUPFAM" id="SSF81891">
    <property type="entry name" value="Poly A polymerase C-terminal region-like"/>
    <property type="match status" value="1"/>
</dbReference>
<feature type="region of interest" description="Disordered" evidence="9">
    <location>
        <begin position="1"/>
        <end position="20"/>
    </location>
</feature>
<evidence type="ECO:0000256" key="1">
    <source>
        <dbReference type="ARBA" id="ARBA00001946"/>
    </source>
</evidence>
<dbReference type="EMBL" id="JBHSEN010000001">
    <property type="protein sequence ID" value="MFC4429191.1"/>
    <property type="molecule type" value="Genomic_DNA"/>
</dbReference>
<comment type="similarity">
    <text evidence="8">Belongs to the tRNA nucleotidyltransferase/poly(A) polymerase family.</text>
</comment>
<proteinExistence type="inferred from homology"/>
<keyword evidence="8" id="KW-0694">RNA-binding</keyword>
<keyword evidence="5" id="KW-0479">Metal-binding</keyword>
<dbReference type="InterPro" id="IPR006675">
    <property type="entry name" value="HDIG_dom"/>
</dbReference>
<feature type="domain" description="HD/PDEase" evidence="10">
    <location>
        <begin position="288"/>
        <end position="476"/>
    </location>
</feature>
<keyword evidence="3" id="KW-0819">tRNA processing</keyword>
<gene>
    <name evidence="11" type="ORF">ACFO0K_05800</name>
</gene>
<reference evidence="12" key="1">
    <citation type="journal article" date="2019" name="Int. J. Syst. Evol. Microbiol.">
        <title>The Global Catalogue of Microorganisms (GCM) 10K type strain sequencing project: providing services to taxonomists for standard genome sequencing and annotation.</title>
        <authorList>
            <consortium name="The Broad Institute Genomics Platform"/>
            <consortium name="The Broad Institute Genome Sequencing Center for Infectious Disease"/>
            <person name="Wu L."/>
            <person name="Ma J."/>
        </authorList>
    </citation>
    <scope>NUCLEOTIDE SEQUENCE [LARGE SCALE GENOMIC DNA]</scope>
    <source>
        <strain evidence="12">CGMCC 1.12125</strain>
    </source>
</reference>
<keyword evidence="4" id="KW-0548">Nucleotidyltransferase</keyword>
<evidence type="ECO:0000259" key="10">
    <source>
        <dbReference type="SMART" id="SM00471"/>
    </source>
</evidence>
<comment type="cofactor">
    <cofactor evidence="1">
        <name>Mg(2+)</name>
        <dbReference type="ChEBI" id="CHEBI:18420"/>
    </cofactor>
</comment>
<dbReference type="SMART" id="SM00471">
    <property type="entry name" value="HDc"/>
    <property type="match status" value="1"/>
</dbReference>
<keyword evidence="2 8" id="KW-0808">Transferase</keyword>
<dbReference type="InterPro" id="IPR032828">
    <property type="entry name" value="PolyA_RNA-bd"/>
</dbReference>
<evidence type="ECO:0000256" key="5">
    <source>
        <dbReference type="ARBA" id="ARBA00022723"/>
    </source>
</evidence>
<dbReference type="InterPro" id="IPR002646">
    <property type="entry name" value="PolA_pol_head_dom"/>
</dbReference>
<dbReference type="InterPro" id="IPR050264">
    <property type="entry name" value="Bact_CCA-adding_enz_type3_sf"/>
</dbReference>
<feature type="region of interest" description="Disordered" evidence="9">
    <location>
        <begin position="321"/>
        <end position="355"/>
    </location>
</feature>
<accession>A0ABV8XWE0</accession>
<evidence type="ECO:0000256" key="8">
    <source>
        <dbReference type="RuleBase" id="RU003953"/>
    </source>
</evidence>
<dbReference type="Pfam" id="PF12627">
    <property type="entry name" value="PolyA_pol_RNAbd"/>
    <property type="match status" value="1"/>
</dbReference>
<sequence>MNPTAPSSPSPGTPVTAGVQPSGTDLADLVGRTDLVALPVGFPTGAGLPPVVLELGRLFEAAGHELSLVGGPVRDLFLGRVSPDLDFTTDADPDTTLRIARKWADAHWDIGRKFGTIGFSKGGWQLEVTTYRAEKYDRDSRKPQVAFGDSLDEDLLRRDFTVNAMAIRLPSLELVDPFGGVKDLAAGRLRTPGTPEDSFSDDPLRMMRAARFASQLGIGVDPSVVEAMTAMAERITIISAERVRDELVKLVNGSHPRAGLNLLVDTGLAEHVLPELPALKLETDEHHRHKDVYEHSLTVLDQAIGHEYPAELEEQWAAEHPEAPGAGPAGPVGTGEAAEASDGETETGRFAPPSGTYVPAPDFILRFAALMHDVGKPATRRFEPSGAVTFRHHDVVGAKLVKQRMRALKFDNDTIKAVARLVELHMRFYGYGDAGWTDSAVRRYVNDAGPVLPRLHALTRSDVTTRNRRKAERLAFAYDDLERRMVEIAEKEELQAVRPDLDGSQVMQILGIKPGPVVGRAYKHLLEYRLDEGPHDEETATAELLRWWAEQPESSD</sequence>
<dbReference type="InterPro" id="IPR043519">
    <property type="entry name" value="NT_sf"/>
</dbReference>